<dbReference type="EC" id="7.-.-.-" evidence="10"/>
<feature type="transmembrane region" description="Helical" evidence="10">
    <location>
        <begin position="28"/>
        <end position="61"/>
    </location>
</feature>
<dbReference type="GO" id="GO:0022900">
    <property type="term" value="P:electron transport chain"/>
    <property type="evidence" value="ECO:0007669"/>
    <property type="project" value="UniProtKB-UniRule"/>
</dbReference>
<feature type="transmembrane region" description="Helical" evidence="10">
    <location>
        <begin position="220"/>
        <end position="238"/>
    </location>
</feature>
<organism evidence="11 12">
    <name type="scientific">Candidatus Borkfalkia faecipullorum</name>
    <dbReference type="NCBI Taxonomy" id="2838510"/>
    <lineage>
        <taxon>Bacteria</taxon>
        <taxon>Bacillati</taxon>
        <taxon>Bacillota</taxon>
        <taxon>Clostridia</taxon>
        <taxon>Christensenellales</taxon>
        <taxon>Christensenellaceae</taxon>
        <taxon>Candidatus Borkfalkia</taxon>
    </lineage>
</organism>
<proteinExistence type="inferred from homology"/>
<feature type="transmembrane region" description="Helical" evidence="10">
    <location>
        <begin position="184"/>
        <end position="213"/>
    </location>
</feature>
<evidence type="ECO:0000256" key="2">
    <source>
        <dbReference type="ARBA" id="ARBA00022553"/>
    </source>
</evidence>
<sequence>MAEISNYKVAASPHKLDNSDTRRVMLDVLIALLPCLVCGVVFFGLYAFLLVFLTTLTCFVSEQLYNLIRKKPFTFDLSALVTGVILGLNLPPRAPWYLAVIGGVFAIIIVKMLFGGLGKNFANPAATARVFLLLAYSSSMLQYIGADVGGNILSTDIVTAPTYLSGGVSALQGSFWGVSGFGGYALQLLFGVVGGSIGETCKVAVLAGGVYLCARKVIDWRIPVVYLLTSATFFLFYYQSAEEMVLQLLSGGLMFGAVFMATDYATSPKWKYNRVLYAIGLGLITGVIRCFGSYPEGTSLAILFMNLLVPVMDKYILPVRFGQLTKVGKPKPQVMKWTMRIVSLVLVLAIAAGSLAFCLRPRTYEYILDARREEGAYVVEIGGTFNIGGWPQEREYTVTVDEKSMTISDIVAVKENQYGYLAELSLFIGKTRHEVATLSNLSTDSEFSATVSNTALRDMLVECFDYIQREMEGN</sequence>
<dbReference type="GO" id="GO:0055085">
    <property type="term" value="P:transmembrane transport"/>
    <property type="evidence" value="ECO:0007669"/>
    <property type="project" value="InterPro"/>
</dbReference>
<feature type="transmembrane region" description="Helical" evidence="10">
    <location>
        <begin position="126"/>
        <end position="145"/>
    </location>
</feature>
<evidence type="ECO:0000256" key="6">
    <source>
        <dbReference type="ARBA" id="ARBA00022967"/>
    </source>
</evidence>
<evidence type="ECO:0000313" key="12">
    <source>
        <dbReference type="Proteomes" id="UP000824204"/>
    </source>
</evidence>
<dbReference type="PANTHER" id="PTHR30578">
    <property type="entry name" value="ELECTRON TRANSPORT COMPLEX PROTEIN RNFD"/>
    <property type="match status" value="1"/>
</dbReference>
<comment type="cofactor">
    <cofactor evidence="10">
        <name>FMN</name>
        <dbReference type="ChEBI" id="CHEBI:58210"/>
    </cofactor>
</comment>
<keyword evidence="5 10" id="KW-0812">Transmembrane</keyword>
<keyword evidence="10" id="KW-1003">Cell membrane</keyword>
<evidence type="ECO:0000256" key="8">
    <source>
        <dbReference type="ARBA" id="ARBA00022989"/>
    </source>
</evidence>
<evidence type="ECO:0000256" key="4">
    <source>
        <dbReference type="ARBA" id="ARBA00022643"/>
    </source>
</evidence>
<keyword evidence="7 10" id="KW-0249">Electron transport</keyword>
<feature type="transmembrane region" description="Helical" evidence="10">
    <location>
        <begin position="244"/>
        <end position="262"/>
    </location>
</feature>
<keyword evidence="9 10" id="KW-0472">Membrane</keyword>
<keyword evidence="1 10" id="KW-0813">Transport</keyword>
<keyword evidence="4 10" id="KW-0288">FMN</keyword>
<keyword evidence="8 10" id="KW-1133">Transmembrane helix</keyword>
<keyword evidence="6 10" id="KW-1278">Translocase</keyword>
<dbReference type="Pfam" id="PF03116">
    <property type="entry name" value="NQR2_RnfD_RnfE"/>
    <property type="match status" value="1"/>
</dbReference>
<comment type="similarity">
    <text evidence="10">Belongs to the NqrB/RnfD family.</text>
</comment>
<name>A0A9D2AFL8_9FIRM</name>
<feature type="transmembrane region" description="Helical" evidence="10">
    <location>
        <begin position="274"/>
        <end position="294"/>
    </location>
</feature>
<evidence type="ECO:0000256" key="7">
    <source>
        <dbReference type="ARBA" id="ARBA00022982"/>
    </source>
</evidence>
<dbReference type="HAMAP" id="MF_00462">
    <property type="entry name" value="RsxD_RnfD"/>
    <property type="match status" value="1"/>
</dbReference>
<evidence type="ECO:0000313" key="11">
    <source>
        <dbReference type="EMBL" id="HIX07959.1"/>
    </source>
</evidence>
<dbReference type="GO" id="GO:0005886">
    <property type="term" value="C:plasma membrane"/>
    <property type="evidence" value="ECO:0007669"/>
    <property type="project" value="UniProtKB-SubCell"/>
</dbReference>
<gene>
    <name evidence="10" type="primary">rnfD</name>
    <name evidence="11" type="ORF">H9741_05785</name>
</gene>
<evidence type="ECO:0000256" key="9">
    <source>
        <dbReference type="ARBA" id="ARBA00023136"/>
    </source>
</evidence>
<comment type="function">
    <text evidence="10">Part of a membrane-bound complex that couples electron transfer with translocation of ions across the membrane.</text>
</comment>
<dbReference type="InterPro" id="IPR011303">
    <property type="entry name" value="RnfD_bac"/>
</dbReference>
<reference evidence="11" key="2">
    <citation type="submission" date="2021-04" db="EMBL/GenBank/DDBJ databases">
        <authorList>
            <person name="Gilroy R."/>
        </authorList>
    </citation>
    <scope>NUCLEOTIDE SEQUENCE</scope>
    <source>
        <strain evidence="11">811</strain>
    </source>
</reference>
<accession>A0A9D2AFL8</accession>
<protein>
    <recommendedName>
        <fullName evidence="10">Ion-translocating oxidoreductase complex subunit D</fullName>
        <ecNumber evidence="10">7.-.-.-</ecNumber>
    </recommendedName>
    <alternativeName>
        <fullName evidence="10">Rnf electron transport complex subunit D</fullName>
    </alternativeName>
</protein>
<evidence type="ECO:0000256" key="5">
    <source>
        <dbReference type="ARBA" id="ARBA00022692"/>
    </source>
</evidence>
<feature type="transmembrane region" description="Helical" evidence="10">
    <location>
        <begin position="300"/>
        <end position="317"/>
    </location>
</feature>
<keyword evidence="3 10" id="KW-0285">Flavoprotein</keyword>
<evidence type="ECO:0000256" key="10">
    <source>
        <dbReference type="HAMAP-Rule" id="MF_00462"/>
    </source>
</evidence>
<dbReference type="InterPro" id="IPR004338">
    <property type="entry name" value="NqrB/RnfD"/>
</dbReference>
<dbReference type="NCBIfam" id="TIGR01946">
    <property type="entry name" value="rnfD"/>
    <property type="match status" value="1"/>
</dbReference>
<reference evidence="11" key="1">
    <citation type="journal article" date="2021" name="PeerJ">
        <title>Extensive microbial diversity within the chicken gut microbiome revealed by metagenomics and culture.</title>
        <authorList>
            <person name="Gilroy R."/>
            <person name="Ravi A."/>
            <person name="Getino M."/>
            <person name="Pursley I."/>
            <person name="Horton D.L."/>
            <person name="Alikhan N.F."/>
            <person name="Baker D."/>
            <person name="Gharbi K."/>
            <person name="Hall N."/>
            <person name="Watson M."/>
            <person name="Adriaenssens E.M."/>
            <person name="Foster-Nyarko E."/>
            <person name="Jarju S."/>
            <person name="Secka A."/>
            <person name="Antonio M."/>
            <person name="Oren A."/>
            <person name="Chaudhuri R.R."/>
            <person name="La Ragione R."/>
            <person name="Hildebrand F."/>
            <person name="Pallen M.J."/>
        </authorList>
    </citation>
    <scope>NUCLEOTIDE SEQUENCE</scope>
    <source>
        <strain evidence="11">811</strain>
    </source>
</reference>
<comment type="caution">
    <text evidence="10">Lacks conserved residue(s) required for the propagation of feature annotation.</text>
</comment>
<keyword evidence="2 10" id="KW-0597">Phosphoprotein</keyword>
<dbReference type="EMBL" id="DXFX01000072">
    <property type="protein sequence ID" value="HIX07959.1"/>
    <property type="molecule type" value="Genomic_DNA"/>
</dbReference>
<comment type="subcellular location">
    <subcellularLocation>
        <location evidence="10">Cell membrane</location>
        <topology evidence="10">Multi-pass membrane protein</topology>
    </subcellularLocation>
</comment>
<feature type="transmembrane region" description="Helical" evidence="10">
    <location>
        <begin position="337"/>
        <end position="357"/>
    </location>
</feature>
<feature type="transmembrane region" description="Helical" evidence="10">
    <location>
        <begin position="96"/>
        <end position="114"/>
    </location>
</feature>
<dbReference type="PANTHER" id="PTHR30578:SF0">
    <property type="entry name" value="ION-TRANSLOCATING OXIDOREDUCTASE COMPLEX SUBUNIT D"/>
    <property type="match status" value="1"/>
</dbReference>
<evidence type="ECO:0000256" key="3">
    <source>
        <dbReference type="ARBA" id="ARBA00022630"/>
    </source>
</evidence>
<evidence type="ECO:0000256" key="1">
    <source>
        <dbReference type="ARBA" id="ARBA00022448"/>
    </source>
</evidence>
<comment type="subunit">
    <text evidence="10">The complex is composed of six subunits: RnfA, RnfB, RnfC, RnfD, RnfE and RnfG.</text>
</comment>
<dbReference type="AlphaFoldDB" id="A0A9D2AFL8"/>
<comment type="caution">
    <text evidence="11">The sequence shown here is derived from an EMBL/GenBank/DDBJ whole genome shotgun (WGS) entry which is preliminary data.</text>
</comment>
<dbReference type="Proteomes" id="UP000824204">
    <property type="component" value="Unassembled WGS sequence"/>
</dbReference>